<accession>A0A5B1CP48</accession>
<sequence>MVFAALIVVSILFVIRSLAPQTIGETVRRNVLAQLQLHYSDHHVSIRRGNFDPARGLVLEGLLIEQKAGVVGSGRRPLVRIDRLTVMGSFNAERLKTKQNPIQTERVVLEGVHAEAWIKPNGKVSLESLMPLPVLGPAAPRMDLRDVTIQLHGAPDQRPIKAELSDVVIINRTSVDGNCNKEITLRGSAEFANQITAKISTKNGATDFRVMASGGRFDRGLFDRLPTPWANKIRDARMLRCVGDVGLAVFQDPSGHVNFRMTTNVHDGQFSHPSIPYPITGLSGKIVCDPGGMTIEASQAKLGDAVVRIRGKTAGYRFPCDVDLKVETVGLMLNDRIAKALPAKLREGWEKIQPIGRIDIDADVTCRQAKWRTEGELICKGVDVRYEKFPYPIEQLVGRIKVTHGFLITDDLSGRIAGNQMQCLFRMPIRPDLTHEKSFAIATDGPVPIDRTLLRSLSPLGSTSAGAMEQFVRSLNPSGSIRLASATFATDANNVKSRQIDLRVVDGRLTYEKFAYPLYNVAGTIEVKDDLVRLKGFRATNANAGVIQCSGEYRLPSLANSQNTSALQPAPQLALRFQAAGVPMDESLRQSLPAQTRQVWDTLSPSGVLDKLDVLVIKQDPKTPLGLDVKAHQLGHGQVTNRVLSLKPPSIPYRIDLTEGSVHFDGSQVMIQSIRGSHDASRMFADGSCIEGPDGRWVLSLDLHGGSRLHPDAELIASLPGEMREAMRRLQLRGPVSIRGNTQIALPSEYVPTTDVDWDLALQLEGNRIGDVGPVHSLRGEVLVKGHRDETTLRADGQVKLDSMHAYDLQITGVRGPFSIVDDRLTLGEQASRQTIRGNMFGGAIDLDGDLVFSSGNFDVQLAMSDGQMPTLLAEFGHSDQEMTGTFGGQIQLQGNLSTTDLLKGTGAAEVSGANLYKLPFLVQVLNLLRISASEDYAFTDGQVEFTLFGDSLTFSDMQLWGDLVSLQGGGTLDRRNELDLTFNTRVSPKNSFTQVFRPLKSRRYTLWTIDVNGPISNPHVERRALDGVSQTLGRWFPGMNRESDPSQVRSAGATSEPRLRR</sequence>
<gene>
    <name evidence="2" type="ORF">LF1_41700</name>
</gene>
<evidence type="ECO:0000313" key="3">
    <source>
        <dbReference type="Proteomes" id="UP000322699"/>
    </source>
</evidence>
<dbReference type="Proteomes" id="UP000322699">
    <property type="component" value="Unassembled WGS sequence"/>
</dbReference>
<dbReference type="EMBL" id="VRLW01000001">
    <property type="protein sequence ID" value="KAA1261619.1"/>
    <property type="molecule type" value="Genomic_DNA"/>
</dbReference>
<evidence type="ECO:0000256" key="1">
    <source>
        <dbReference type="SAM" id="MobiDB-lite"/>
    </source>
</evidence>
<feature type="region of interest" description="Disordered" evidence="1">
    <location>
        <begin position="1037"/>
        <end position="1062"/>
    </location>
</feature>
<keyword evidence="3" id="KW-1185">Reference proteome</keyword>
<dbReference type="AlphaFoldDB" id="A0A5B1CP48"/>
<organism evidence="2 3">
    <name type="scientific">Rubripirellula obstinata</name>
    <dbReference type="NCBI Taxonomy" id="406547"/>
    <lineage>
        <taxon>Bacteria</taxon>
        <taxon>Pseudomonadati</taxon>
        <taxon>Planctomycetota</taxon>
        <taxon>Planctomycetia</taxon>
        <taxon>Pirellulales</taxon>
        <taxon>Pirellulaceae</taxon>
        <taxon>Rubripirellula</taxon>
    </lineage>
</organism>
<protein>
    <submittedName>
        <fullName evidence="2">Uncharacterized protein</fullName>
    </submittedName>
</protein>
<reference evidence="2 3" key="1">
    <citation type="submission" date="2019-08" db="EMBL/GenBank/DDBJ databases">
        <title>Deep-cultivation of Planctomycetes and their phenomic and genomic characterization uncovers novel biology.</title>
        <authorList>
            <person name="Wiegand S."/>
            <person name="Jogler M."/>
            <person name="Boedeker C."/>
            <person name="Pinto D."/>
            <person name="Vollmers J."/>
            <person name="Rivas-Marin E."/>
            <person name="Kohn T."/>
            <person name="Peeters S.H."/>
            <person name="Heuer A."/>
            <person name="Rast P."/>
            <person name="Oberbeckmann S."/>
            <person name="Bunk B."/>
            <person name="Jeske O."/>
            <person name="Meyerdierks A."/>
            <person name="Storesund J.E."/>
            <person name="Kallscheuer N."/>
            <person name="Luecker S."/>
            <person name="Lage O.M."/>
            <person name="Pohl T."/>
            <person name="Merkel B.J."/>
            <person name="Hornburger P."/>
            <person name="Mueller R.-W."/>
            <person name="Bruemmer F."/>
            <person name="Labrenz M."/>
            <person name="Spormann A.M."/>
            <person name="Op Den Camp H."/>
            <person name="Overmann J."/>
            <person name="Amann R."/>
            <person name="Jetten M.S.M."/>
            <person name="Mascher T."/>
            <person name="Medema M.H."/>
            <person name="Devos D.P."/>
            <person name="Kaster A.-K."/>
            <person name="Ovreas L."/>
            <person name="Rohde M."/>
            <person name="Galperin M.Y."/>
            <person name="Jogler C."/>
        </authorList>
    </citation>
    <scope>NUCLEOTIDE SEQUENCE [LARGE SCALE GENOMIC DNA]</scope>
    <source>
        <strain evidence="2 3">LF1</strain>
    </source>
</reference>
<evidence type="ECO:0000313" key="2">
    <source>
        <dbReference type="EMBL" id="KAA1261619.1"/>
    </source>
</evidence>
<name>A0A5B1CP48_9BACT</name>
<proteinExistence type="predicted"/>
<comment type="caution">
    <text evidence="2">The sequence shown here is derived from an EMBL/GenBank/DDBJ whole genome shotgun (WGS) entry which is preliminary data.</text>
</comment>